<dbReference type="PANTHER" id="PTHR13847:SF281">
    <property type="entry name" value="FAD DEPENDENT OXIDOREDUCTASE DOMAIN-CONTAINING PROTEIN"/>
    <property type="match status" value="1"/>
</dbReference>
<dbReference type="Gene3D" id="3.50.50.60">
    <property type="entry name" value="FAD/NAD(P)-binding domain"/>
    <property type="match status" value="1"/>
</dbReference>
<dbReference type="EC" id="1.-.-.-" evidence="3"/>
<keyword evidence="1 3" id="KW-0560">Oxidoreductase</keyword>
<sequence>MKITQMPCDPGVTGWNAILPGAAPAQMLEAETTADWLVIGGGFAGLSAVRRLSQLHPDARIVLLEAKRIGEGPAGRNSGFMIDLPHDLASEDYGGALERDIAQTRMNRRAIGFAAEMAAEYGLSAEAFTQSGKTNAAASAKGHQHNLDYAAHLTRMSEAHEVLDAVAMRDLTGSDYYQSGLYTPGTAMLQPVLFVRGVASALASNRIQIFENTPVVALERQGDWVAKTPKGHITAPKVILAVNGHANSFGHFKGRLLHVFLYGSMTRALTEAESTRLGGAAQWGLTPADPMGSTVRKINGTGGTRIIMRNRVTYDPSLKVSEARVAAMGRTHDRSFAARFPMLEGVEMEHRWGGRLCLSWNGAPALGEVEKGLYAACCQNGLGLARGTLHGMAMAEMASGVESETVKEVMGQGEPSRLPPLPFTYLGATATMKWGEWKAGREL</sequence>
<dbReference type="EMBL" id="CP146069">
    <property type="protein sequence ID" value="WWR47376.1"/>
    <property type="molecule type" value="Genomic_DNA"/>
</dbReference>
<evidence type="ECO:0000256" key="1">
    <source>
        <dbReference type="ARBA" id="ARBA00023002"/>
    </source>
</evidence>
<dbReference type="Gene3D" id="3.30.9.10">
    <property type="entry name" value="D-Amino Acid Oxidase, subunit A, domain 2"/>
    <property type="match status" value="1"/>
</dbReference>
<dbReference type="GO" id="GO:0016491">
    <property type="term" value="F:oxidoreductase activity"/>
    <property type="evidence" value="ECO:0007669"/>
    <property type="project" value="UniProtKB-KW"/>
</dbReference>
<evidence type="ECO:0000313" key="3">
    <source>
        <dbReference type="EMBL" id="WWR47376.1"/>
    </source>
</evidence>
<dbReference type="InterPro" id="IPR036188">
    <property type="entry name" value="FAD/NAD-bd_sf"/>
</dbReference>
<dbReference type="RefSeq" id="WP_338550205.1">
    <property type="nucleotide sequence ID" value="NZ_CP146069.1"/>
</dbReference>
<accession>A0ABZ2HLA7</accession>
<proteinExistence type="predicted"/>
<dbReference type="Proteomes" id="UP001364156">
    <property type="component" value="Chromosome"/>
</dbReference>
<name>A0ABZ2HLA7_9RHOB</name>
<feature type="domain" description="FAD dependent oxidoreductase" evidence="2">
    <location>
        <begin position="35"/>
        <end position="397"/>
    </location>
</feature>
<dbReference type="InterPro" id="IPR006076">
    <property type="entry name" value="FAD-dep_OxRdtase"/>
</dbReference>
<protein>
    <submittedName>
        <fullName evidence="3">FAD-binding oxidoreductase</fullName>
        <ecNumber evidence="3">1.-.-.-</ecNumber>
    </submittedName>
</protein>
<organism evidence="3 4">
    <name type="scientific">Roseovarius phycicola</name>
    <dbReference type="NCBI Taxonomy" id="3080976"/>
    <lineage>
        <taxon>Bacteria</taxon>
        <taxon>Pseudomonadati</taxon>
        <taxon>Pseudomonadota</taxon>
        <taxon>Alphaproteobacteria</taxon>
        <taxon>Rhodobacterales</taxon>
        <taxon>Roseobacteraceae</taxon>
        <taxon>Roseovarius</taxon>
    </lineage>
</organism>
<keyword evidence="4" id="KW-1185">Reference proteome</keyword>
<gene>
    <name evidence="3" type="ORF">RZ517_04115</name>
</gene>
<reference evidence="3 4" key="1">
    <citation type="submission" date="2023-10" db="EMBL/GenBank/DDBJ databases">
        <title>Roseovarius strain S88 nov., isolated from a marine algae.</title>
        <authorList>
            <person name="Lee M.W."/>
            <person name="Lee J.K."/>
            <person name="Kim J.M."/>
            <person name="Choi D.G."/>
            <person name="Baek J.H."/>
            <person name="Bayburt H."/>
            <person name="Jung J.J."/>
            <person name="Han D.M."/>
            <person name="Jeon C.O."/>
        </authorList>
    </citation>
    <scope>NUCLEOTIDE SEQUENCE [LARGE SCALE GENOMIC DNA]</scope>
    <source>
        <strain evidence="3 4">S88</strain>
    </source>
</reference>
<dbReference type="PANTHER" id="PTHR13847">
    <property type="entry name" value="SARCOSINE DEHYDROGENASE-RELATED"/>
    <property type="match status" value="1"/>
</dbReference>
<evidence type="ECO:0000259" key="2">
    <source>
        <dbReference type="Pfam" id="PF01266"/>
    </source>
</evidence>
<evidence type="ECO:0000313" key="4">
    <source>
        <dbReference type="Proteomes" id="UP001364156"/>
    </source>
</evidence>
<dbReference type="SUPFAM" id="SSF51905">
    <property type="entry name" value="FAD/NAD(P)-binding domain"/>
    <property type="match status" value="1"/>
</dbReference>
<dbReference type="Pfam" id="PF01266">
    <property type="entry name" value="DAO"/>
    <property type="match status" value="1"/>
</dbReference>